<dbReference type="InterPro" id="IPR005829">
    <property type="entry name" value="Sugar_transporter_CS"/>
</dbReference>
<dbReference type="GO" id="GO:0005886">
    <property type="term" value="C:plasma membrane"/>
    <property type="evidence" value="ECO:0007669"/>
    <property type="project" value="UniProtKB-SubCell"/>
</dbReference>
<feature type="transmembrane region" description="Helical" evidence="7">
    <location>
        <begin position="198"/>
        <end position="217"/>
    </location>
</feature>
<feature type="transmembrane region" description="Helical" evidence="7">
    <location>
        <begin position="342"/>
        <end position="367"/>
    </location>
</feature>
<evidence type="ECO:0000313" key="10">
    <source>
        <dbReference type="Proteomes" id="UP000078292"/>
    </source>
</evidence>
<dbReference type="CDD" id="cd17369">
    <property type="entry name" value="MFS_ShiA_like"/>
    <property type="match status" value="1"/>
</dbReference>
<dbReference type="STRING" id="1837282.A6F49_08305"/>
<dbReference type="PROSITE" id="PS50850">
    <property type="entry name" value="MFS"/>
    <property type="match status" value="1"/>
</dbReference>
<dbReference type="InterPro" id="IPR011701">
    <property type="entry name" value="MFS"/>
</dbReference>
<feature type="transmembrane region" description="Helical" evidence="7">
    <location>
        <begin position="62"/>
        <end position="85"/>
    </location>
</feature>
<comment type="caution">
    <text evidence="9">The sequence shown here is derived from an EMBL/GenBank/DDBJ whole genome shotgun (WGS) entry which is preliminary data.</text>
</comment>
<dbReference type="GO" id="GO:0022857">
    <property type="term" value="F:transmembrane transporter activity"/>
    <property type="evidence" value="ECO:0007669"/>
    <property type="project" value="InterPro"/>
</dbReference>
<evidence type="ECO:0000256" key="6">
    <source>
        <dbReference type="ARBA" id="ARBA00023136"/>
    </source>
</evidence>
<protein>
    <submittedName>
        <fullName evidence="9">MFS transporter</fullName>
    </submittedName>
</protein>
<dbReference type="Gene3D" id="1.20.1250.20">
    <property type="entry name" value="MFS general substrate transporter like domains"/>
    <property type="match status" value="2"/>
</dbReference>
<dbReference type="InterPro" id="IPR036259">
    <property type="entry name" value="MFS_trans_sf"/>
</dbReference>
<keyword evidence="2" id="KW-0813">Transport</keyword>
<feature type="transmembrane region" description="Helical" evidence="7">
    <location>
        <begin position="97"/>
        <end position="116"/>
    </location>
</feature>
<dbReference type="OrthoDB" id="8953821at2"/>
<feature type="transmembrane region" description="Helical" evidence="7">
    <location>
        <begin position="409"/>
        <end position="428"/>
    </location>
</feature>
<accession>A0A1B7M0V5</accession>
<keyword evidence="3" id="KW-1003">Cell membrane</keyword>
<evidence type="ECO:0000256" key="1">
    <source>
        <dbReference type="ARBA" id="ARBA00004651"/>
    </source>
</evidence>
<evidence type="ECO:0000256" key="2">
    <source>
        <dbReference type="ARBA" id="ARBA00022448"/>
    </source>
</evidence>
<dbReference type="EMBL" id="LXEY01000015">
    <property type="protein sequence ID" value="OAV61873.1"/>
    <property type="molecule type" value="Genomic_DNA"/>
</dbReference>
<dbReference type="SUPFAM" id="SSF103473">
    <property type="entry name" value="MFS general substrate transporter"/>
    <property type="match status" value="1"/>
</dbReference>
<dbReference type="InterPro" id="IPR005828">
    <property type="entry name" value="MFS_sugar_transport-like"/>
</dbReference>
<dbReference type="Pfam" id="PF00083">
    <property type="entry name" value="Sugar_tr"/>
    <property type="match status" value="1"/>
</dbReference>
<comment type="subcellular location">
    <subcellularLocation>
        <location evidence="1">Cell membrane</location>
        <topology evidence="1">Multi-pass membrane protein</topology>
    </subcellularLocation>
</comment>
<keyword evidence="5 7" id="KW-1133">Transmembrane helix</keyword>
<evidence type="ECO:0000259" key="8">
    <source>
        <dbReference type="PROSITE" id="PS50850"/>
    </source>
</evidence>
<feature type="transmembrane region" description="Helical" evidence="7">
    <location>
        <begin position="162"/>
        <end position="186"/>
    </location>
</feature>
<evidence type="ECO:0000313" key="9">
    <source>
        <dbReference type="EMBL" id="OAV61873.1"/>
    </source>
</evidence>
<dbReference type="PANTHER" id="PTHR43045:SF1">
    <property type="entry name" value="SHIKIMATE TRANSPORTER"/>
    <property type="match status" value="1"/>
</dbReference>
<dbReference type="Pfam" id="PF07690">
    <property type="entry name" value="MFS_1"/>
    <property type="match status" value="1"/>
</dbReference>
<evidence type="ECO:0000256" key="5">
    <source>
        <dbReference type="ARBA" id="ARBA00022989"/>
    </source>
</evidence>
<feature type="transmembrane region" description="Helical" evidence="7">
    <location>
        <begin position="316"/>
        <end position="336"/>
    </location>
</feature>
<keyword evidence="6 7" id="KW-0472">Membrane</keyword>
<keyword evidence="10" id="KW-1185">Reference proteome</keyword>
<sequence length="458" mass="49509">MSAAAAKVQAATEGQLPERTPKRAALASWIGSALEYYDFAVYGTAAALVLNTLFFPEDTSPGIAVLLAMGTVGVAYIVRPFGALVMGPLADRLGRRFVLMLTLFLMGGATFAIGFLPTYEDVGFLAPALLVLCRIIQGLSASGEQASAISVSLEHSDDNRRALTSSWTLHGTQAGTLLATGIFIPLTTFLTDEQLYSWGWRIPFWISAIVVVVAWLIRRHLEEPPSFEARRRETVALTPLTQTLRFHWRAVLRVTVCALINTINIYITVWAISFATNGHGLDRSTMLWVPVLANLLALVAIPFAGQLADRIGRKKVFIFGALGSAVFVYPYLYFIAQGNMVALFICGVLMSGAMYSAANAIWPSFYAEQFPTRVRATGLALGTQLGFALSGGLVPVVATLLAGDQQTNWFPPAVFATVVCVIVALTAMTAKETYAATLDEIDDMHTTDKERAALAGQR</sequence>
<dbReference type="RefSeq" id="WP_043057304.1">
    <property type="nucleotide sequence ID" value="NZ_LXEY01000015.1"/>
</dbReference>
<feature type="transmembrane region" description="Helical" evidence="7">
    <location>
        <begin position="379"/>
        <end position="403"/>
    </location>
</feature>
<evidence type="ECO:0000256" key="7">
    <source>
        <dbReference type="SAM" id="Phobius"/>
    </source>
</evidence>
<feature type="domain" description="Major facilitator superfamily (MFS) profile" evidence="8">
    <location>
        <begin position="24"/>
        <end position="434"/>
    </location>
</feature>
<evidence type="ECO:0000256" key="3">
    <source>
        <dbReference type="ARBA" id="ARBA00022475"/>
    </source>
</evidence>
<dbReference type="InterPro" id="IPR020846">
    <property type="entry name" value="MFS_dom"/>
</dbReference>
<dbReference type="PROSITE" id="PS00216">
    <property type="entry name" value="SUGAR_TRANSPORT_1"/>
    <property type="match status" value="2"/>
</dbReference>
<organism evidence="9 10">
    <name type="scientific">Enteractinococcus helveticum</name>
    <dbReference type="NCBI Taxonomy" id="1837282"/>
    <lineage>
        <taxon>Bacteria</taxon>
        <taxon>Bacillati</taxon>
        <taxon>Actinomycetota</taxon>
        <taxon>Actinomycetes</taxon>
        <taxon>Micrococcales</taxon>
        <taxon>Micrococcaceae</taxon>
    </lineage>
</organism>
<feature type="transmembrane region" description="Helical" evidence="7">
    <location>
        <begin position="250"/>
        <end position="273"/>
    </location>
</feature>
<dbReference type="PANTHER" id="PTHR43045">
    <property type="entry name" value="SHIKIMATE TRANSPORTER"/>
    <property type="match status" value="1"/>
</dbReference>
<proteinExistence type="predicted"/>
<feature type="transmembrane region" description="Helical" evidence="7">
    <location>
        <begin position="285"/>
        <end position="304"/>
    </location>
</feature>
<name>A0A1B7M0V5_9MICC</name>
<dbReference type="Proteomes" id="UP000078292">
    <property type="component" value="Unassembled WGS sequence"/>
</dbReference>
<reference evidence="9 10" key="1">
    <citation type="submission" date="2016-04" db="EMBL/GenBank/DDBJ databases">
        <title>First whole genome shotgun sequence of the bacterium Enteractinococcus sp. strain UASWS1574.</title>
        <authorList>
            <person name="Crovadore J."/>
            <person name="Chablais R."/>
            <person name="Lefort F."/>
        </authorList>
    </citation>
    <scope>NUCLEOTIDE SEQUENCE [LARGE SCALE GENOMIC DNA]</scope>
    <source>
        <strain evidence="9 10">UASWS1574</strain>
    </source>
</reference>
<evidence type="ECO:0000256" key="4">
    <source>
        <dbReference type="ARBA" id="ARBA00022692"/>
    </source>
</evidence>
<feature type="transmembrane region" description="Helical" evidence="7">
    <location>
        <begin position="36"/>
        <end position="56"/>
    </location>
</feature>
<dbReference type="AlphaFoldDB" id="A0A1B7M0V5"/>
<keyword evidence="4 7" id="KW-0812">Transmembrane</keyword>
<gene>
    <name evidence="9" type="ORF">A6F49_08305</name>
</gene>